<evidence type="ECO:0000313" key="2">
    <source>
        <dbReference type="Proteomes" id="UP001444661"/>
    </source>
</evidence>
<dbReference type="EMBL" id="JAQQWK010000005">
    <property type="protein sequence ID" value="KAK8041968.1"/>
    <property type="molecule type" value="Genomic_DNA"/>
</dbReference>
<organism evidence="1 2">
    <name type="scientific">Apiospora rasikravindrae</name>
    <dbReference type="NCBI Taxonomy" id="990691"/>
    <lineage>
        <taxon>Eukaryota</taxon>
        <taxon>Fungi</taxon>
        <taxon>Dikarya</taxon>
        <taxon>Ascomycota</taxon>
        <taxon>Pezizomycotina</taxon>
        <taxon>Sordariomycetes</taxon>
        <taxon>Xylariomycetidae</taxon>
        <taxon>Amphisphaeriales</taxon>
        <taxon>Apiosporaceae</taxon>
        <taxon>Apiospora</taxon>
    </lineage>
</organism>
<reference evidence="1 2" key="1">
    <citation type="submission" date="2023-01" db="EMBL/GenBank/DDBJ databases">
        <title>Analysis of 21 Apiospora genomes using comparative genomics revels a genus with tremendous synthesis potential of carbohydrate active enzymes and secondary metabolites.</title>
        <authorList>
            <person name="Sorensen T."/>
        </authorList>
    </citation>
    <scope>NUCLEOTIDE SEQUENCE [LARGE SCALE GENOMIC DNA]</scope>
    <source>
        <strain evidence="1 2">CBS 33761</strain>
    </source>
</reference>
<sequence>MTVAKMKVGVEVEDWMGRAMTLEASPDTNLLNFQSMSTVPSHLSLSLMPLWDYVQSEGAMMLKNNPQKE</sequence>
<accession>A0ABR1T5U9</accession>
<protein>
    <submittedName>
        <fullName evidence="1">Uncharacterized protein</fullName>
    </submittedName>
</protein>
<evidence type="ECO:0000313" key="1">
    <source>
        <dbReference type="EMBL" id="KAK8041968.1"/>
    </source>
</evidence>
<keyword evidence="2" id="KW-1185">Reference proteome</keyword>
<comment type="caution">
    <text evidence="1">The sequence shown here is derived from an EMBL/GenBank/DDBJ whole genome shotgun (WGS) entry which is preliminary data.</text>
</comment>
<dbReference type="Proteomes" id="UP001444661">
    <property type="component" value="Unassembled WGS sequence"/>
</dbReference>
<proteinExistence type="predicted"/>
<name>A0ABR1T5U9_9PEZI</name>
<gene>
    <name evidence="1" type="ORF">PG993_006491</name>
</gene>